<protein>
    <submittedName>
        <fullName evidence="1">Uncharacterized protein</fullName>
    </submittedName>
</protein>
<sequence length="215" mass="23536">MSRDTSAPGGRTSSGLLKLFVTARFSLAVLPLVLFCGTTPYHAIVSNEEPLVTLKFTTSNATVTAHFSYYIQWNNFIKLSNALRKKFGEEKGIRCPSPSISLLLIGIEDSVNADELKSTLEAHDKELIAANKLTIREGFNGVRTATVRVPLAPGLRLVQAKKIKVGRAICRVKELVTKQGCAKCSAPYHATADCTGTTYFSIPIYIYIYISIYIG</sequence>
<evidence type="ECO:0000313" key="1">
    <source>
        <dbReference type="EMBL" id="KAE9545276.1"/>
    </source>
</evidence>
<accession>A0A6G0UAK8</accession>
<keyword evidence="2" id="KW-1185">Reference proteome</keyword>
<comment type="caution">
    <text evidence="1">The sequence shown here is derived from an EMBL/GenBank/DDBJ whole genome shotgun (WGS) entry which is preliminary data.</text>
</comment>
<organism evidence="1 2">
    <name type="scientific">Aphis glycines</name>
    <name type="common">Soybean aphid</name>
    <dbReference type="NCBI Taxonomy" id="307491"/>
    <lineage>
        <taxon>Eukaryota</taxon>
        <taxon>Metazoa</taxon>
        <taxon>Ecdysozoa</taxon>
        <taxon>Arthropoda</taxon>
        <taxon>Hexapoda</taxon>
        <taxon>Insecta</taxon>
        <taxon>Pterygota</taxon>
        <taxon>Neoptera</taxon>
        <taxon>Paraneoptera</taxon>
        <taxon>Hemiptera</taxon>
        <taxon>Sternorrhyncha</taxon>
        <taxon>Aphidomorpha</taxon>
        <taxon>Aphidoidea</taxon>
        <taxon>Aphididae</taxon>
        <taxon>Aphidini</taxon>
        <taxon>Aphis</taxon>
        <taxon>Aphis</taxon>
    </lineage>
</organism>
<dbReference type="AlphaFoldDB" id="A0A6G0UAK8"/>
<evidence type="ECO:0000313" key="2">
    <source>
        <dbReference type="Proteomes" id="UP000475862"/>
    </source>
</evidence>
<dbReference type="EMBL" id="VYZN01000001">
    <property type="protein sequence ID" value="KAE9545276.1"/>
    <property type="molecule type" value="Genomic_DNA"/>
</dbReference>
<name>A0A6G0UAK8_APHGL</name>
<gene>
    <name evidence="1" type="ORF">AGLY_000819</name>
</gene>
<dbReference type="Proteomes" id="UP000475862">
    <property type="component" value="Unassembled WGS sequence"/>
</dbReference>
<proteinExistence type="predicted"/>
<reference evidence="1 2" key="1">
    <citation type="submission" date="2019-08" db="EMBL/GenBank/DDBJ databases">
        <title>The genome of the soybean aphid Biotype 1, its phylome, world population structure and adaptation to the North American continent.</title>
        <authorList>
            <person name="Giordano R."/>
            <person name="Donthu R.K."/>
            <person name="Hernandez A.G."/>
            <person name="Wright C.L."/>
            <person name="Zimin A.V."/>
        </authorList>
    </citation>
    <scope>NUCLEOTIDE SEQUENCE [LARGE SCALE GENOMIC DNA]</scope>
    <source>
        <tissue evidence="1">Whole aphids</tissue>
    </source>
</reference>
<dbReference type="OrthoDB" id="7490362at2759"/>